<evidence type="ECO:0000313" key="1">
    <source>
        <dbReference type="EMBL" id="CUA66596.1"/>
    </source>
</evidence>
<dbReference type="InterPro" id="IPR021829">
    <property type="entry name" value="DUF3419"/>
</dbReference>
<dbReference type="PANTHER" id="PTHR47473:SF1">
    <property type="entry name" value="METHYLTRANSFERASE DOMAIN-CONTAINING PROTEIN"/>
    <property type="match status" value="1"/>
</dbReference>
<dbReference type="Pfam" id="PF11899">
    <property type="entry name" value="DUF3419"/>
    <property type="match status" value="1"/>
</dbReference>
<accession>A0A0K6FK25</accession>
<dbReference type="SUPFAM" id="SSF53335">
    <property type="entry name" value="S-adenosyl-L-methionine-dependent methyltransferases"/>
    <property type="match status" value="1"/>
</dbReference>
<name>A0A0K6FK25_9AGAM</name>
<proteinExistence type="predicted"/>
<dbReference type="Proteomes" id="UP000044841">
    <property type="component" value="Unassembled WGS sequence"/>
</dbReference>
<sequence>MRKSPEVIHRELFPSKTQRQPRASVSSLCSLKRAPDKINEDLDIMSRVWQLGSRFGGNSSHLTDGSESEFKSYSTLWLLLIGLVAFYTSYDALKAPLRFIWYCFLRPLGKNQTQQDRLDQFYQGQAEIYDSTRHKLLRGRKTMLQLAAAHMRERKSNKPLVWVDIGGGTGWNIETMDAYMPIKQFDAIYLVDLCDPLLHIARQRFAAKGWTNVHVIHADACTFRLPGWPTDGGVRPGSVSLVTLSYSLSMIPPYHRLLDRVDRMLEPTYGLVGVVDFYASRSCAGLHEESIGGVGKVVGWLGHWFWQIWFDLDHVDLSPGRRDYLQYKFGTVKILNRRNGMFLPWFIQIPYYVWLGCSRSVNVSAALEAFETDSGNSVGNYSPKSVALTRGLKRVTSVVRLSGKDDGSSDSEAEVDTQLEEIVPPNSAFHYHSQTPWRLPYHTHAVHKEFRTFIYAFTWEDPMEDMKHLELTRDSSILCISSAGDNALHYAIAAGPRRIHCVDMNPCQSHLVELKLAALRTLSHATFFDMFGSGKLSNFRGLLDNQLSPWLSSAAYQFWRDNQNAFEKSFYQRGYSGWALRVTKWVLSLGGVLEDAKRMCNVDTIEEQDRIWREKLRPVLLSNWFVKLVLNNPAFLWNALGVPLAQRRAFLNEGSCYEFARDTMDPIAKTALLKDGAYHYLLCLLGHYTPSSCPAYLTREGYDKLRENNFERLESFRLHTESITNVLRGMQPGQLTHAVIMDHLDWFDPGAVEVEDEIAQLKRVLLPGGTVFWRSAARKPWYCKVFKRNGFKLTALGVRTGPEQAIDRVNMYASFWKGVRVE</sequence>
<dbReference type="Pfam" id="PF13489">
    <property type="entry name" value="Methyltransf_23"/>
    <property type="match status" value="1"/>
</dbReference>
<evidence type="ECO:0000313" key="2">
    <source>
        <dbReference type="Proteomes" id="UP000044841"/>
    </source>
</evidence>
<dbReference type="AlphaFoldDB" id="A0A0K6FK25"/>
<protein>
    <submittedName>
        <fullName evidence="1">Protein Ycf2 (Chloroplast) [Pelargonium x hortorum]</fullName>
    </submittedName>
</protein>
<reference evidence="1 2" key="1">
    <citation type="submission" date="2015-07" db="EMBL/GenBank/DDBJ databases">
        <authorList>
            <person name="Noorani M."/>
        </authorList>
    </citation>
    <scope>NUCLEOTIDE SEQUENCE [LARGE SCALE GENOMIC DNA]</scope>
    <source>
        <strain evidence="1">BBA 69670</strain>
    </source>
</reference>
<dbReference type="Gene3D" id="3.40.50.150">
    <property type="entry name" value="Vaccinia Virus protein VP39"/>
    <property type="match status" value="1"/>
</dbReference>
<gene>
    <name evidence="1" type="ORF">RSOLAG22IIIB_00036</name>
</gene>
<dbReference type="CDD" id="cd02440">
    <property type="entry name" value="AdoMet_MTases"/>
    <property type="match status" value="1"/>
</dbReference>
<keyword evidence="2" id="KW-1185">Reference proteome</keyword>
<dbReference type="EMBL" id="CYGV01000001">
    <property type="protein sequence ID" value="CUA66596.1"/>
    <property type="molecule type" value="Genomic_DNA"/>
</dbReference>
<dbReference type="InterPro" id="IPR029063">
    <property type="entry name" value="SAM-dependent_MTases_sf"/>
</dbReference>
<dbReference type="PANTHER" id="PTHR47473">
    <property type="entry name" value="BTA1P"/>
    <property type="match status" value="1"/>
</dbReference>
<organism evidence="1 2">
    <name type="scientific">Rhizoctonia solani</name>
    <dbReference type="NCBI Taxonomy" id="456999"/>
    <lineage>
        <taxon>Eukaryota</taxon>
        <taxon>Fungi</taxon>
        <taxon>Dikarya</taxon>
        <taxon>Basidiomycota</taxon>
        <taxon>Agaricomycotina</taxon>
        <taxon>Agaricomycetes</taxon>
        <taxon>Cantharellales</taxon>
        <taxon>Ceratobasidiaceae</taxon>
        <taxon>Rhizoctonia</taxon>
    </lineage>
</organism>